<dbReference type="PANTHER" id="PTHR23135:SF4">
    <property type="entry name" value="UDP-N-ACETYLMURAMOYL-L-ALANYL-D-GLUTAMATE--2,6-DIAMINOPIMELATE LIGASE MURE HOMOLOG, CHLOROPLASTIC"/>
    <property type="match status" value="1"/>
</dbReference>
<dbReference type="InterPro" id="IPR036565">
    <property type="entry name" value="Mur-like_cat_sf"/>
</dbReference>
<dbReference type="GO" id="GO:0016881">
    <property type="term" value="F:acid-amino acid ligase activity"/>
    <property type="evidence" value="ECO:0007669"/>
    <property type="project" value="InterPro"/>
</dbReference>
<organism evidence="2">
    <name type="scientific">Thermomicrobium roseum</name>
    <dbReference type="NCBI Taxonomy" id="500"/>
    <lineage>
        <taxon>Bacteria</taxon>
        <taxon>Pseudomonadati</taxon>
        <taxon>Thermomicrobiota</taxon>
        <taxon>Thermomicrobia</taxon>
        <taxon>Thermomicrobiales</taxon>
        <taxon>Thermomicrobiaceae</taxon>
        <taxon>Thermomicrobium</taxon>
    </lineage>
</organism>
<dbReference type="AlphaFoldDB" id="A0A7C1G156"/>
<dbReference type="GO" id="GO:0005524">
    <property type="term" value="F:ATP binding"/>
    <property type="evidence" value="ECO:0007669"/>
    <property type="project" value="InterPro"/>
</dbReference>
<dbReference type="SUPFAM" id="SSF53623">
    <property type="entry name" value="MurD-like peptide ligases, catalytic domain"/>
    <property type="match status" value="1"/>
</dbReference>
<dbReference type="Gene3D" id="3.40.1190.10">
    <property type="entry name" value="Mur-like, catalytic domain"/>
    <property type="match status" value="1"/>
</dbReference>
<feature type="domain" description="Mur ligase central" evidence="1">
    <location>
        <begin position="19"/>
        <end position="169"/>
    </location>
</feature>
<comment type="caution">
    <text evidence="2">The sequence shown here is derived from an EMBL/GenBank/DDBJ whole genome shotgun (WGS) entry which is preliminary data.</text>
</comment>
<proteinExistence type="predicted"/>
<evidence type="ECO:0000259" key="1">
    <source>
        <dbReference type="Pfam" id="PF08245"/>
    </source>
</evidence>
<sequence length="438" mass="47561">MKDTGKPNHGRSPLPLVAITGTRGKSTVAWLLYQMARARQLATGLWCTSGVFMNGHQLEGELHPWTAIVRALAAGELDLAIQELEAPVVASVGLPEASYGYAAITTLCGNDDGCLLASETRYAARAHEIVARAVHPMGTLVLNADDPAVLELAERSDARIVLFGLHPENPAIRRCRETGAPAIWCREGVIVANRALWEIGARAAFQSSLRSEKSMLSVAAKTAENHGEARSVDPQEWDNGAEIPLLDARDAPCTLGGTLTFQIQNVMCAAALALALGVPLTTIRAVARTFLPNPTVLPGACNLFTLQGRDVLIDSARYPWMLRPLIRGIRQRNPRNTFVIVHDFPWLTTQELHEVGRILGKIRGLIIVYGPASEDRLHALREGIVQNPMPPVVAMQPSLAHALRYALSLSRNGDLCLILADNALDAITTLERFEFEIA</sequence>
<dbReference type="EMBL" id="DSJL01000009">
    <property type="protein sequence ID" value="HEF64878.1"/>
    <property type="molecule type" value="Genomic_DNA"/>
</dbReference>
<name>A0A7C1G156_THERO</name>
<accession>A0A7C1G156</accession>
<dbReference type="Pfam" id="PF08245">
    <property type="entry name" value="Mur_ligase_M"/>
    <property type="match status" value="1"/>
</dbReference>
<protein>
    <recommendedName>
        <fullName evidence="1">Mur ligase central domain-containing protein</fullName>
    </recommendedName>
</protein>
<dbReference type="SUPFAM" id="SSF53244">
    <property type="entry name" value="MurD-like peptide ligases, peptide-binding domain"/>
    <property type="match status" value="1"/>
</dbReference>
<dbReference type="PANTHER" id="PTHR23135">
    <property type="entry name" value="MUR LIGASE FAMILY MEMBER"/>
    <property type="match status" value="1"/>
</dbReference>
<dbReference type="InterPro" id="IPR036615">
    <property type="entry name" value="Mur_ligase_C_dom_sf"/>
</dbReference>
<evidence type="ECO:0000313" key="2">
    <source>
        <dbReference type="EMBL" id="HEF64878.1"/>
    </source>
</evidence>
<reference evidence="2" key="1">
    <citation type="journal article" date="2020" name="mSystems">
        <title>Genome- and Community-Level Interaction Insights into Carbon Utilization and Element Cycling Functions of Hydrothermarchaeota in Hydrothermal Sediment.</title>
        <authorList>
            <person name="Zhou Z."/>
            <person name="Liu Y."/>
            <person name="Xu W."/>
            <person name="Pan J."/>
            <person name="Luo Z.H."/>
            <person name="Li M."/>
        </authorList>
    </citation>
    <scope>NUCLEOTIDE SEQUENCE [LARGE SCALE GENOMIC DNA]</scope>
    <source>
        <strain evidence="2">SpSt-222</strain>
    </source>
</reference>
<gene>
    <name evidence="2" type="ORF">ENP47_04675</name>
</gene>
<dbReference type="InterPro" id="IPR013221">
    <property type="entry name" value="Mur_ligase_cen"/>
</dbReference>